<dbReference type="Pfam" id="PF10117">
    <property type="entry name" value="McrBC"/>
    <property type="match status" value="2"/>
</dbReference>
<name>A0A1R4GEV3_9GAMM</name>
<dbReference type="AlphaFoldDB" id="A0A1R4GEV3"/>
<dbReference type="EMBL" id="FUGE01000054">
    <property type="protein sequence ID" value="SJM66575.1"/>
    <property type="molecule type" value="Genomic_DNA"/>
</dbReference>
<dbReference type="STRING" id="1945521.A1232T_00327"/>
<sequence>MYPGLTVQNADRYGAMNAYQHDGVISCFEHQRLSRQDFAHSIDFDYLIEQELPCFGIEVKRGQLSLVVSHYLAKIILPSGLTLEILPKISVATVAETRQSSSQRLTAMDSTVKRKAEIVQARQWVAVMLADISKDNIGKKLAALDLAAKPGFYSPSYPTIPPQLVSVSRTLDKPWYEGLLATIRQALQQAAVTLPNRYQTQLQNQPKAQGKINLAAQLKNNWHRPHYLYTEQAVFETDQLLAQFLTTAWQQLQKLSARNVINESSFDQQLPSSLQGVMVLPPRSWEGVYQQLKSNTATWGSQLSLVQAQVVTQAIEWGWWLLTQGSVAESRQSTFDKSVDQLPVASLMINMNHAFERWVLGKLQSWASQQLANSRLVIQPSFDWLYLKTNFPKSGLKSEVVQKLVPDACIMTQEGQISHVLDIKYKSLSAATQVSGADWQQLYSYQQRLNCQNAWLIYPKTKTFTQRLDVFDNLDENRHSNQDGDVSGRITQMSVIPFDPQQGLLLI</sequence>
<protein>
    <submittedName>
        <fullName evidence="1">McrBC 5-methylcytosine restriction system component</fullName>
    </submittedName>
</protein>
<dbReference type="PANTHER" id="PTHR38733">
    <property type="entry name" value="PROTEIN MCRC"/>
    <property type="match status" value="1"/>
</dbReference>
<keyword evidence="2" id="KW-1185">Reference proteome</keyword>
<gene>
    <name evidence="1" type="ORF">A1232T_00327</name>
</gene>
<reference evidence="1 2" key="1">
    <citation type="submission" date="2017-02" db="EMBL/GenBank/DDBJ databases">
        <authorList>
            <person name="Peterson S.W."/>
        </authorList>
    </citation>
    <scope>NUCLEOTIDE SEQUENCE [LARGE SCALE GENOMIC DNA]</scope>
    <source>
        <strain evidence="1">Psychrobacter_piechaudii</strain>
    </source>
</reference>
<dbReference type="PANTHER" id="PTHR38733:SF1">
    <property type="entry name" value="TYPE IV METHYL-DIRECTED RESTRICTION ENZYME ECOKMCRBC"/>
    <property type="match status" value="1"/>
</dbReference>
<proteinExistence type="predicted"/>
<organism evidence="1 2">
    <name type="scientific">Psychrobacter piechaudii</name>
    <dbReference type="NCBI Taxonomy" id="1945521"/>
    <lineage>
        <taxon>Bacteria</taxon>
        <taxon>Pseudomonadati</taxon>
        <taxon>Pseudomonadota</taxon>
        <taxon>Gammaproteobacteria</taxon>
        <taxon>Moraxellales</taxon>
        <taxon>Moraxellaceae</taxon>
        <taxon>Psychrobacter</taxon>
    </lineage>
</organism>
<dbReference type="InterPro" id="IPR019292">
    <property type="entry name" value="McrC"/>
</dbReference>
<evidence type="ECO:0000313" key="1">
    <source>
        <dbReference type="EMBL" id="SJM66575.1"/>
    </source>
</evidence>
<accession>A0A1R4GEV3</accession>
<evidence type="ECO:0000313" key="2">
    <source>
        <dbReference type="Proteomes" id="UP000188357"/>
    </source>
</evidence>
<dbReference type="Proteomes" id="UP000188357">
    <property type="component" value="Unassembled WGS sequence"/>
</dbReference>